<keyword evidence="2" id="KW-0808">Transferase</keyword>
<keyword evidence="6 12" id="KW-0863">Zinc-finger</keyword>
<feature type="region of interest" description="Disordered" evidence="13">
    <location>
        <begin position="483"/>
        <end position="503"/>
    </location>
</feature>
<evidence type="ECO:0000256" key="13">
    <source>
        <dbReference type="SAM" id="MobiDB-lite"/>
    </source>
</evidence>
<feature type="region of interest" description="Disordered" evidence="13">
    <location>
        <begin position="102"/>
        <end position="160"/>
    </location>
</feature>
<dbReference type="InterPro" id="IPR013083">
    <property type="entry name" value="Znf_RING/FYVE/PHD"/>
</dbReference>
<evidence type="ECO:0000256" key="4">
    <source>
        <dbReference type="ARBA" id="ARBA00022723"/>
    </source>
</evidence>
<dbReference type="InterPro" id="IPR003137">
    <property type="entry name" value="PA_domain"/>
</dbReference>
<comment type="pathway">
    <text evidence="1">Protein modification; protein ubiquitination.</text>
</comment>
<evidence type="ECO:0000256" key="7">
    <source>
        <dbReference type="ARBA" id="ARBA00022833"/>
    </source>
</evidence>
<dbReference type="PROSITE" id="PS50089">
    <property type="entry name" value="ZF_RING_2"/>
    <property type="match status" value="1"/>
</dbReference>
<evidence type="ECO:0000256" key="10">
    <source>
        <dbReference type="ARBA" id="ARBA00023180"/>
    </source>
</evidence>
<feature type="domain" description="RING-type" evidence="15">
    <location>
        <begin position="392"/>
        <end position="435"/>
    </location>
</feature>
<reference evidence="16" key="2">
    <citation type="submission" date="2025-08" db="UniProtKB">
        <authorList>
            <consortium name="Ensembl"/>
        </authorList>
    </citation>
    <scope>IDENTIFICATION</scope>
    <source>
        <strain evidence="16">breed Abyssinian</strain>
    </source>
</reference>
<dbReference type="CDD" id="cd02123">
    <property type="entry name" value="PA_C_RZF_like"/>
    <property type="match status" value="1"/>
</dbReference>
<evidence type="ECO:0000256" key="9">
    <source>
        <dbReference type="ARBA" id="ARBA00023136"/>
    </source>
</evidence>
<evidence type="ECO:0000256" key="12">
    <source>
        <dbReference type="PROSITE-ProRule" id="PRU00175"/>
    </source>
</evidence>
<dbReference type="GeneTree" id="ENSGT00940000163061"/>
<dbReference type="InterPro" id="IPR001841">
    <property type="entry name" value="Znf_RING"/>
</dbReference>
<dbReference type="InterPro" id="IPR051653">
    <property type="entry name" value="E3_ligase_sorting_rcpt"/>
</dbReference>
<keyword evidence="5" id="KW-0732">Signal</keyword>
<reference evidence="16 17" key="1">
    <citation type="submission" date="2021-02" db="EMBL/GenBank/DDBJ databases">
        <title>Safari Cat Assemblies.</title>
        <authorList>
            <person name="Bredemeyer K.R."/>
            <person name="Murphy W.J."/>
        </authorList>
    </citation>
    <scope>NUCLEOTIDE SEQUENCE [LARGE SCALE GENOMIC DNA]</scope>
</reference>
<evidence type="ECO:0000256" key="2">
    <source>
        <dbReference type="ARBA" id="ARBA00022679"/>
    </source>
</evidence>
<evidence type="ECO:0000256" key="8">
    <source>
        <dbReference type="ARBA" id="ARBA00022989"/>
    </source>
</evidence>
<evidence type="ECO:0000256" key="5">
    <source>
        <dbReference type="ARBA" id="ARBA00022729"/>
    </source>
</evidence>
<feature type="region of interest" description="Disordered" evidence="13">
    <location>
        <begin position="439"/>
        <end position="466"/>
    </location>
</feature>
<sequence length="503" mass="53381">MQLVNGRTGHPDLSRFPLKLLGPPALRPRSSVPATALGNRGLLGTGCNRTMSQRPAAPGTLGAPGLSAILQQGLPGGSTAPETGLHRHARCTLGATGSSFCLGPPGARLPRSPASEHPLRARLPSTRATGALGGPGDARTPPVCGPRRDLAAHSGRRRRRGDGHGVAVALILLALLAPSGAVVRAVPEGNASTLDFADLPALFRVPRAPEGVRGYLTEAEPADACRPIAGPRPGNGSLGAIVLIRPNDCKFDLKALHAQRAGFEAAVVRDARSDELVRTAPGFEEPRRQIAIPSVFVGEAASRDLRLIVRCDRAGHVLRLPDYPPCPKPDRHPVPAASWVLGRALALLASAVFVLRRLWASLGSLGPRGPAAQTQARRKARVRTFTRRNDLCAICLDDYEEGDRLKILPCSHTYHCKCIDPWFAQAARRSCPVCQQSLAGTEDGSDSTVESLGDEDPSLPGHRPPLWAVQARLRSRRLRLLARAGSHGRAEATASPERPPEPP</sequence>
<dbReference type="SMART" id="SM00184">
    <property type="entry name" value="RING"/>
    <property type="match status" value="1"/>
</dbReference>
<dbReference type="Pfam" id="PF13639">
    <property type="entry name" value="zf-RING_2"/>
    <property type="match status" value="1"/>
</dbReference>
<keyword evidence="8 14" id="KW-1133">Transmembrane helix</keyword>
<evidence type="ECO:0000256" key="3">
    <source>
        <dbReference type="ARBA" id="ARBA00022692"/>
    </source>
</evidence>
<dbReference type="PANTHER" id="PTHR47168:SF1">
    <property type="entry name" value="OS02G0798600 PROTEIN"/>
    <property type="match status" value="1"/>
</dbReference>
<evidence type="ECO:0000256" key="14">
    <source>
        <dbReference type="SAM" id="Phobius"/>
    </source>
</evidence>
<keyword evidence="10" id="KW-0325">Glycoprotein</keyword>
<dbReference type="SUPFAM" id="SSF57850">
    <property type="entry name" value="RING/U-box"/>
    <property type="match status" value="1"/>
</dbReference>
<dbReference type="Gene3D" id="3.30.40.10">
    <property type="entry name" value="Zinc/RING finger domain, C3HC4 (zinc finger)"/>
    <property type="match status" value="1"/>
</dbReference>
<keyword evidence="4" id="KW-0479">Metal-binding</keyword>
<comment type="subcellular location">
    <subcellularLocation>
        <location evidence="11">Endomembrane system</location>
        <topology evidence="11">Single-pass type I membrane protein</topology>
    </subcellularLocation>
</comment>
<evidence type="ECO:0000313" key="17">
    <source>
        <dbReference type="Proteomes" id="UP000823872"/>
    </source>
</evidence>
<dbReference type="Gene3D" id="3.50.30.30">
    <property type="match status" value="1"/>
</dbReference>
<evidence type="ECO:0000256" key="6">
    <source>
        <dbReference type="ARBA" id="ARBA00022771"/>
    </source>
</evidence>
<organism evidence="16 17">
    <name type="scientific">Felis catus</name>
    <name type="common">Cat</name>
    <name type="synonym">Felis silvestris catus</name>
    <dbReference type="NCBI Taxonomy" id="9685"/>
    <lineage>
        <taxon>Eukaryota</taxon>
        <taxon>Metazoa</taxon>
        <taxon>Chordata</taxon>
        <taxon>Craniata</taxon>
        <taxon>Vertebrata</taxon>
        <taxon>Euteleostomi</taxon>
        <taxon>Mammalia</taxon>
        <taxon>Eutheria</taxon>
        <taxon>Laurasiatheria</taxon>
        <taxon>Carnivora</taxon>
        <taxon>Feliformia</taxon>
        <taxon>Felidae</taxon>
        <taxon>Felinae</taxon>
        <taxon>Felis</taxon>
    </lineage>
</organism>
<keyword evidence="9 14" id="KW-0472">Membrane</keyword>
<dbReference type="Proteomes" id="UP000823872">
    <property type="component" value="Chromosome A2"/>
</dbReference>
<evidence type="ECO:0000256" key="11">
    <source>
        <dbReference type="ARBA" id="ARBA00046288"/>
    </source>
</evidence>
<dbReference type="InterPro" id="IPR044744">
    <property type="entry name" value="ZNRF4/RNF13/RNF167_PA"/>
</dbReference>
<keyword evidence="3 14" id="KW-0812">Transmembrane</keyword>
<feature type="transmembrane region" description="Helical" evidence="14">
    <location>
        <begin position="166"/>
        <end position="186"/>
    </location>
</feature>
<accession>A0ABI7Y2D9</accession>
<dbReference type="Ensembl" id="ENSFCTT00005040891.1">
    <property type="protein sequence ID" value="ENSFCTP00005028936.1"/>
    <property type="gene ID" value="ENSFCTG00005014363.1"/>
</dbReference>
<proteinExistence type="predicted"/>
<reference evidence="16" key="3">
    <citation type="submission" date="2025-09" db="UniProtKB">
        <authorList>
            <consortium name="Ensembl"/>
        </authorList>
    </citation>
    <scope>IDENTIFICATION</scope>
    <source>
        <strain evidence="16">breed Abyssinian</strain>
    </source>
</reference>
<evidence type="ECO:0000259" key="15">
    <source>
        <dbReference type="PROSITE" id="PS50089"/>
    </source>
</evidence>
<keyword evidence="17" id="KW-1185">Reference proteome</keyword>
<evidence type="ECO:0000313" key="16">
    <source>
        <dbReference type="Ensembl" id="ENSFCTP00005028936.1"/>
    </source>
</evidence>
<dbReference type="Pfam" id="PF02225">
    <property type="entry name" value="PA"/>
    <property type="match status" value="1"/>
</dbReference>
<name>A0ABI7Y2D9_FELCA</name>
<evidence type="ECO:0000256" key="1">
    <source>
        <dbReference type="ARBA" id="ARBA00004906"/>
    </source>
</evidence>
<dbReference type="PANTHER" id="PTHR47168">
    <property type="entry name" value="RING ZINC FINGER DOMAIN SUPERFAMILY PROTEIN-RELATED"/>
    <property type="match status" value="1"/>
</dbReference>
<keyword evidence="7" id="KW-0862">Zinc</keyword>
<dbReference type="CDD" id="cd16665">
    <property type="entry name" value="RING-H2_RNF13-like"/>
    <property type="match status" value="1"/>
</dbReference>
<protein>
    <recommendedName>
        <fullName evidence="15">RING-type domain-containing protein</fullName>
    </recommendedName>
</protein>